<keyword evidence="2 7" id="KW-0813">Transport</keyword>
<feature type="transmembrane region" description="Helical" evidence="7">
    <location>
        <begin position="233"/>
        <end position="255"/>
    </location>
</feature>
<keyword evidence="10" id="KW-1185">Reference proteome</keyword>
<dbReference type="SUPFAM" id="SSF161098">
    <property type="entry name" value="MetI-like"/>
    <property type="match status" value="1"/>
</dbReference>
<dbReference type="PANTHER" id="PTHR30151:SF25">
    <property type="entry name" value="TAURINE TRANSPORT SYSTEM PERMEASE PROTEIN TAUC"/>
    <property type="match status" value="1"/>
</dbReference>
<dbReference type="GeneID" id="29418177"/>
<dbReference type="EMBL" id="CBXI010000010">
    <property type="protein sequence ID" value="CDL90824.1"/>
    <property type="molecule type" value="Genomic_DNA"/>
</dbReference>
<evidence type="ECO:0000256" key="5">
    <source>
        <dbReference type="ARBA" id="ARBA00022989"/>
    </source>
</evidence>
<organism evidence="9 10">
    <name type="scientific">Clostridium tyrobutyricum DIVETGP</name>
    <dbReference type="NCBI Taxonomy" id="1408889"/>
    <lineage>
        <taxon>Bacteria</taxon>
        <taxon>Bacillati</taxon>
        <taxon>Bacillota</taxon>
        <taxon>Clostridia</taxon>
        <taxon>Eubacteriales</taxon>
        <taxon>Clostridiaceae</taxon>
        <taxon>Clostridium</taxon>
    </lineage>
</organism>
<feature type="transmembrane region" description="Helical" evidence="7">
    <location>
        <begin position="78"/>
        <end position="99"/>
    </location>
</feature>
<evidence type="ECO:0000256" key="4">
    <source>
        <dbReference type="ARBA" id="ARBA00022692"/>
    </source>
</evidence>
<proteinExistence type="inferred from homology"/>
<dbReference type="CDD" id="cd06261">
    <property type="entry name" value="TM_PBP2"/>
    <property type="match status" value="1"/>
</dbReference>
<accession>W6N6C5</accession>
<evidence type="ECO:0000256" key="1">
    <source>
        <dbReference type="ARBA" id="ARBA00004651"/>
    </source>
</evidence>
<dbReference type="PANTHER" id="PTHR30151">
    <property type="entry name" value="ALKANE SULFONATE ABC TRANSPORTER-RELATED, MEMBRANE SUBUNIT"/>
    <property type="match status" value="1"/>
</dbReference>
<comment type="subcellular location">
    <subcellularLocation>
        <location evidence="1 7">Cell membrane</location>
        <topology evidence="1 7">Multi-pass membrane protein</topology>
    </subcellularLocation>
</comment>
<keyword evidence="3" id="KW-1003">Cell membrane</keyword>
<keyword evidence="4 7" id="KW-0812">Transmembrane</keyword>
<dbReference type="OrthoDB" id="9796361at2"/>
<dbReference type="InterPro" id="IPR000515">
    <property type="entry name" value="MetI-like"/>
</dbReference>
<dbReference type="GO" id="GO:0010438">
    <property type="term" value="P:cellular response to sulfur starvation"/>
    <property type="evidence" value="ECO:0007669"/>
    <property type="project" value="TreeGrafter"/>
</dbReference>
<evidence type="ECO:0000256" key="3">
    <source>
        <dbReference type="ARBA" id="ARBA00022475"/>
    </source>
</evidence>
<evidence type="ECO:0000259" key="8">
    <source>
        <dbReference type="PROSITE" id="PS50928"/>
    </source>
</evidence>
<keyword evidence="6 7" id="KW-0472">Membrane</keyword>
<name>W6N6C5_CLOTY</name>
<feature type="transmembrane region" description="Helical" evidence="7">
    <location>
        <begin position="119"/>
        <end position="150"/>
    </location>
</feature>
<sequence length="268" mass="30089">MFKDIVKNNFTRQKYRIVSVISVIIVFLIWYIGSKLNLFNPVFLPSPGSVWSAFIQILKEGYKGHSLYFHIFASMRRLFIALFFAFITAVPLGIAAGSSKLLQAILDPFIEFYRPLPPLAYYTLLVLWFGITDVSKIMLLFLSAFAPLFINTVFSVKKIPQDRINGCKSLGAAKFKLFIYVIFPSCLPDILTGLRTAVGVSYATLVAAEMVAAVSGIGWMVLDASKFLRNDVVYMGIVIMGIIAIFIDACIRLLLRKTSPWIEKEGEK</sequence>
<evidence type="ECO:0000313" key="10">
    <source>
        <dbReference type="Proteomes" id="UP000019482"/>
    </source>
</evidence>
<comment type="similarity">
    <text evidence="7">Belongs to the binding-protein-dependent transport system permease family.</text>
</comment>
<dbReference type="Gene3D" id="1.10.3720.10">
    <property type="entry name" value="MetI-like"/>
    <property type="match status" value="1"/>
</dbReference>
<gene>
    <name evidence="9" type="ORF">CTDIVETGP_0894</name>
</gene>
<dbReference type="GO" id="GO:0042918">
    <property type="term" value="P:alkanesulfonate transmembrane transport"/>
    <property type="evidence" value="ECO:0007669"/>
    <property type="project" value="UniProtKB-ARBA"/>
</dbReference>
<feature type="transmembrane region" description="Helical" evidence="7">
    <location>
        <begin position="200"/>
        <end position="221"/>
    </location>
</feature>
<feature type="transmembrane region" description="Helical" evidence="7">
    <location>
        <begin position="15"/>
        <end position="32"/>
    </location>
</feature>
<dbReference type="GO" id="GO:0005886">
    <property type="term" value="C:plasma membrane"/>
    <property type="evidence" value="ECO:0007669"/>
    <property type="project" value="UniProtKB-SubCell"/>
</dbReference>
<dbReference type="InterPro" id="IPR035906">
    <property type="entry name" value="MetI-like_sf"/>
</dbReference>
<evidence type="ECO:0000313" key="9">
    <source>
        <dbReference type="EMBL" id="CDL90824.1"/>
    </source>
</evidence>
<protein>
    <submittedName>
        <fullName evidence="9">Taurine transport system permease protein TauC</fullName>
    </submittedName>
</protein>
<dbReference type="RefSeq" id="WP_017895406.1">
    <property type="nucleotide sequence ID" value="NZ_CBXI010000010.1"/>
</dbReference>
<dbReference type="Proteomes" id="UP000019482">
    <property type="component" value="Unassembled WGS sequence"/>
</dbReference>
<dbReference type="Pfam" id="PF00528">
    <property type="entry name" value="BPD_transp_1"/>
    <property type="match status" value="1"/>
</dbReference>
<evidence type="ECO:0000256" key="6">
    <source>
        <dbReference type="ARBA" id="ARBA00023136"/>
    </source>
</evidence>
<reference evidence="9 10" key="1">
    <citation type="journal article" date="2015" name="Genome Announc.">
        <title>Draft Genome Sequence of Clostridium tyrobutyricum Strain DIVETGP, Isolated from Cow's Milk for Grana Padano Production.</title>
        <authorList>
            <person name="Soggiu A."/>
            <person name="Piras C."/>
            <person name="Gaiarsa S."/>
            <person name="Sassera D."/>
            <person name="Roncada P."/>
            <person name="Bendixen E."/>
            <person name="Brasca M."/>
            <person name="Bonizzi L."/>
        </authorList>
    </citation>
    <scope>NUCLEOTIDE SEQUENCE [LARGE SCALE GENOMIC DNA]</scope>
    <source>
        <strain evidence="9 10">DIVETGP</strain>
    </source>
</reference>
<evidence type="ECO:0000256" key="7">
    <source>
        <dbReference type="RuleBase" id="RU363032"/>
    </source>
</evidence>
<evidence type="ECO:0000256" key="2">
    <source>
        <dbReference type="ARBA" id="ARBA00022448"/>
    </source>
</evidence>
<feature type="domain" description="ABC transmembrane type-1" evidence="8">
    <location>
        <begin position="71"/>
        <end position="255"/>
    </location>
</feature>
<dbReference type="AlphaFoldDB" id="W6N6C5"/>
<keyword evidence="5 7" id="KW-1133">Transmembrane helix</keyword>
<dbReference type="FunFam" id="1.10.3720.10:FF:000003">
    <property type="entry name" value="Aliphatic sulfonate ABC transporter permease"/>
    <property type="match status" value="1"/>
</dbReference>
<comment type="caution">
    <text evidence="9">The sequence shown here is derived from an EMBL/GenBank/DDBJ whole genome shotgun (WGS) entry which is preliminary data.</text>
</comment>
<dbReference type="PROSITE" id="PS50928">
    <property type="entry name" value="ABC_TM1"/>
    <property type="match status" value="1"/>
</dbReference>